<comment type="caution">
    <text evidence="10">The sequence shown here is derived from an EMBL/GenBank/DDBJ whole genome shotgun (WGS) entry which is preliminary data.</text>
</comment>
<evidence type="ECO:0000313" key="10">
    <source>
        <dbReference type="EMBL" id="MBO1319027.1"/>
    </source>
</evidence>
<sequence length="791" mass="86409">MSTPGPKLGTAPVFLTAISTILGAIMFLRFGYAVAHVGVLGVFLIILLGHLVTIPTGMAIAEIATNQKVEGGGEYYIISRSFGMTIGGAIGLALFLSQAVSVAFYVIAFAEAFRPVFAWLQADHGIVITDMRVVSMPAALLLCAIVLYKGADLGMKVLYVVVAVLALSLVFFFFGAPISAPPEDMSFLTRTVADPDPFFYVFAICFPAFTGMTAGVGLSGDLKNTRRSIPLGTLSATIFGMVVYLALAYFLGYRATPEELNSNPLVMGEIAIWEPIIPIGLACATFSSAVGSILVAPRTLQAIGADDLFPGKEVGKWLSKGKGASNEPFNATLVVSVIAVLFVGLGDVNSVAEIISMFFMVAYGSICLISFLEHFAADPAYRPTFNSRWYISLFGAVMCFFMMFQMNAFYAFLSLSIMTLVYLVISYTNPDKSGLAAIFQGVIFQFSRQIQIFMQKRRQAQDVLNWRPSVVCVSASTFTRTSALDLLRWMSHRHGFGTYIHFIRGYLSKETKQVADETMARLLRLIKVGRGRVFVDTIVSPSETSAISQVIQLPGVSGHENNGLLMEFSKRDPVDLAGIISHATLVAANQFDFFILASSDRNFGYRSEIHLWITPQDEDNANLMILLAYIFQGDPDWRDGAVKIFAAYPERKMSEEEERLRVLVRAGRLPISPNNITMIPYADTVKALVNQHSRDADLVILGYRNEMVKHFGEGLFQGYDAVGDVLFVRASSQRVVASPEEIRDVPTPPEVKTETEPTENVEAASDGEAGDQAHRPPAKSEQMPEDSGSGI</sequence>
<feature type="transmembrane region" description="Helical" evidence="8">
    <location>
        <begin position="272"/>
        <end position="296"/>
    </location>
</feature>
<dbReference type="InterPro" id="IPR004842">
    <property type="entry name" value="SLC12A_fam"/>
</dbReference>
<feature type="transmembrane region" description="Helical" evidence="8">
    <location>
        <begin position="82"/>
        <end position="107"/>
    </location>
</feature>
<evidence type="ECO:0000256" key="1">
    <source>
        <dbReference type="ARBA" id="ARBA00004141"/>
    </source>
</evidence>
<protein>
    <recommendedName>
        <fullName evidence="9">Amino acid permease/ SLC12A domain-containing protein</fullName>
    </recommendedName>
</protein>
<feature type="transmembrane region" description="Helical" evidence="8">
    <location>
        <begin position="329"/>
        <end position="348"/>
    </location>
</feature>
<evidence type="ECO:0000256" key="2">
    <source>
        <dbReference type="ARBA" id="ARBA00010593"/>
    </source>
</evidence>
<dbReference type="GO" id="GO:0015377">
    <property type="term" value="F:chloride:monoatomic cation symporter activity"/>
    <property type="evidence" value="ECO:0007669"/>
    <property type="project" value="InterPro"/>
</dbReference>
<feature type="region of interest" description="Disordered" evidence="7">
    <location>
        <begin position="737"/>
        <end position="791"/>
    </location>
</feature>
<dbReference type="Gene3D" id="1.20.1740.10">
    <property type="entry name" value="Amino acid/polyamine transporter I"/>
    <property type="match status" value="1"/>
</dbReference>
<feature type="transmembrane region" description="Helical" evidence="8">
    <location>
        <begin position="354"/>
        <end position="375"/>
    </location>
</feature>
<dbReference type="InterPro" id="IPR004841">
    <property type="entry name" value="AA-permease/SLC12A_dom"/>
</dbReference>
<feature type="domain" description="Amino acid permease/ SLC12A" evidence="9">
    <location>
        <begin position="13"/>
        <end position="445"/>
    </location>
</feature>
<evidence type="ECO:0000256" key="5">
    <source>
        <dbReference type="ARBA" id="ARBA00022989"/>
    </source>
</evidence>
<organism evidence="10 11">
    <name type="scientific">Acanthopleuribacter pedis</name>
    <dbReference type="NCBI Taxonomy" id="442870"/>
    <lineage>
        <taxon>Bacteria</taxon>
        <taxon>Pseudomonadati</taxon>
        <taxon>Acidobacteriota</taxon>
        <taxon>Holophagae</taxon>
        <taxon>Acanthopleuribacterales</taxon>
        <taxon>Acanthopleuribacteraceae</taxon>
        <taxon>Acanthopleuribacter</taxon>
    </lineage>
</organism>
<evidence type="ECO:0000256" key="3">
    <source>
        <dbReference type="ARBA" id="ARBA00022448"/>
    </source>
</evidence>
<feature type="transmembrane region" description="Helical" evidence="8">
    <location>
        <begin position="127"/>
        <end position="148"/>
    </location>
</feature>
<keyword evidence="4 8" id="KW-0812">Transmembrane</keyword>
<evidence type="ECO:0000259" key="9">
    <source>
        <dbReference type="Pfam" id="PF00324"/>
    </source>
</evidence>
<feature type="transmembrane region" description="Helical" evidence="8">
    <location>
        <begin position="38"/>
        <end position="61"/>
    </location>
</feature>
<evidence type="ECO:0000256" key="6">
    <source>
        <dbReference type="ARBA" id="ARBA00023136"/>
    </source>
</evidence>
<proteinExistence type="inferred from homology"/>
<dbReference type="FunFam" id="1.20.1740.10:FF:000013">
    <property type="entry name" value="Solute carrier family 12 member"/>
    <property type="match status" value="1"/>
</dbReference>
<dbReference type="EMBL" id="JAFREP010000008">
    <property type="protein sequence ID" value="MBO1319027.1"/>
    <property type="molecule type" value="Genomic_DNA"/>
</dbReference>
<evidence type="ECO:0000313" key="11">
    <source>
        <dbReference type="Proteomes" id="UP000664417"/>
    </source>
</evidence>
<dbReference type="PANTHER" id="PTHR11827">
    <property type="entry name" value="SOLUTE CARRIER FAMILY 12, CATION COTRANSPORTERS"/>
    <property type="match status" value="1"/>
</dbReference>
<feature type="transmembrane region" description="Helical" evidence="8">
    <location>
        <begin position="198"/>
        <end position="219"/>
    </location>
</feature>
<comment type="subcellular location">
    <subcellularLocation>
        <location evidence="1">Membrane</location>
        <topology evidence="1">Multi-pass membrane protein</topology>
    </subcellularLocation>
</comment>
<dbReference type="RefSeq" id="WP_207858848.1">
    <property type="nucleotide sequence ID" value="NZ_JAFREP010000008.1"/>
</dbReference>
<dbReference type="PANTHER" id="PTHR11827:SF72">
    <property type="entry name" value="GH08340P"/>
    <property type="match status" value="1"/>
</dbReference>
<keyword evidence="5 8" id="KW-1133">Transmembrane helix</keyword>
<comment type="similarity">
    <text evidence="2">Belongs to the SLC12A transporter family.</text>
</comment>
<keyword evidence="3" id="KW-0813">Transport</keyword>
<feature type="transmembrane region" description="Helical" evidence="8">
    <location>
        <begin position="231"/>
        <end position="252"/>
    </location>
</feature>
<keyword evidence="6 8" id="KW-0472">Membrane</keyword>
<accession>A0A8J7Q207</accession>
<feature type="transmembrane region" description="Helical" evidence="8">
    <location>
        <begin position="157"/>
        <end position="178"/>
    </location>
</feature>
<keyword evidence="11" id="KW-1185">Reference proteome</keyword>
<dbReference type="AlphaFoldDB" id="A0A8J7Q207"/>
<gene>
    <name evidence="10" type="ORF">J3U88_11210</name>
</gene>
<dbReference type="Proteomes" id="UP000664417">
    <property type="component" value="Unassembled WGS sequence"/>
</dbReference>
<feature type="transmembrane region" description="Helical" evidence="8">
    <location>
        <begin position="12"/>
        <end position="32"/>
    </location>
</feature>
<reference evidence="10" key="1">
    <citation type="submission" date="2021-03" db="EMBL/GenBank/DDBJ databases">
        <authorList>
            <person name="Wang G."/>
        </authorList>
    </citation>
    <scope>NUCLEOTIDE SEQUENCE</scope>
    <source>
        <strain evidence="10">KCTC 12899</strain>
    </source>
</reference>
<feature type="transmembrane region" description="Helical" evidence="8">
    <location>
        <begin position="387"/>
        <end position="404"/>
    </location>
</feature>
<evidence type="ECO:0000256" key="4">
    <source>
        <dbReference type="ARBA" id="ARBA00022692"/>
    </source>
</evidence>
<evidence type="ECO:0000256" key="7">
    <source>
        <dbReference type="SAM" id="MobiDB-lite"/>
    </source>
</evidence>
<dbReference type="Pfam" id="PF00324">
    <property type="entry name" value="AA_permease"/>
    <property type="match status" value="1"/>
</dbReference>
<name>A0A8J7Q207_9BACT</name>
<dbReference type="GO" id="GO:0016020">
    <property type="term" value="C:membrane"/>
    <property type="evidence" value="ECO:0007669"/>
    <property type="project" value="UniProtKB-SubCell"/>
</dbReference>
<evidence type="ECO:0000256" key="8">
    <source>
        <dbReference type="SAM" id="Phobius"/>
    </source>
</evidence>